<organism evidence="2 3">
    <name type="scientific">Novosphingobium ovatum</name>
    <dbReference type="NCBI Taxonomy" id="1908523"/>
    <lineage>
        <taxon>Bacteria</taxon>
        <taxon>Pseudomonadati</taxon>
        <taxon>Pseudomonadota</taxon>
        <taxon>Alphaproteobacteria</taxon>
        <taxon>Sphingomonadales</taxon>
        <taxon>Sphingomonadaceae</taxon>
        <taxon>Novosphingobium</taxon>
    </lineage>
</organism>
<keyword evidence="1" id="KW-0472">Membrane</keyword>
<evidence type="ECO:0000313" key="2">
    <source>
        <dbReference type="EMBL" id="NBC36554.1"/>
    </source>
</evidence>
<comment type="caution">
    <text evidence="2">The sequence shown here is derived from an EMBL/GenBank/DDBJ whole genome shotgun (WGS) entry which is preliminary data.</text>
</comment>
<feature type="transmembrane region" description="Helical" evidence="1">
    <location>
        <begin position="37"/>
        <end position="58"/>
    </location>
</feature>
<feature type="transmembrane region" description="Helical" evidence="1">
    <location>
        <begin position="78"/>
        <end position="97"/>
    </location>
</feature>
<proteinExistence type="predicted"/>
<name>A0ABW9XDC9_9SPHN</name>
<reference evidence="3" key="1">
    <citation type="submission" date="2020-01" db="EMBL/GenBank/DDBJ databases">
        <title>Sphingomonas sp. strain CSW-10.</title>
        <authorList>
            <person name="Chen W.-M."/>
        </authorList>
    </citation>
    <scope>NUCLEOTIDE SEQUENCE [LARGE SCALE GENOMIC DNA]</scope>
    <source>
        <strain evidence="3">FSY-8</strain>
    </source>
</reference>
<sequence length="148" mass="16088">MTKVSEGIKGADSAPPRRDYEAQARVYLEQWRKARWWWRWTGIALGVASTLLASVVASNNTFQTLVATRPNSASWLNLLSVAVAILVPVLTALMGALKPQAQAAAYETAARELEKALCCFESDPTRDNSLLADAVARGLDTLNRVGSQ</sequence>
<keyword evidence="1" id="KW-1133">Transmembrane helix</keyword>
<keyword evidence="3" id="KW-1185">Reference proteome</keyword>
<evidence type="ECO:0008006" key="4">
    <source>
        <dbReference type="Google" id="ProtNLM"/>
    </source>
</evidence>
<accession>A0ABW9XDC9</accession>
<keyword evidence="1" id="KW-0812">Transmembrane</keyword>
<evidence type="ECO:0000256" key="1">
    <source>
        <dbReference type="SAM" id="Phobius"/>
    </source>
</evidence>
<gene>
    <name evidence="2" type="ORF">GTZ99_08290</name>
</gene>
<protein>
    <recommendedName>
        <fullName evidence="4">SMODS and SLOG-associating 2TM effector domain-containing protein</fullName>
    </recommendedName>
</protein>
<dbReference type="Proteomes" id="UP000753724">
    <property type="component" value="Unassembled WGS sequence"/>
</dbReference>
<dbReference type="RefSeq" id="WP_161717838.1">
    <property type="nucleotide sequence ID" value="NZ_JAAAPO010000003.1"/>
</dbReference>
<dbReference type="EMBL" id="JAAAPO010000003">
    <property type="protein sequence ID" value="NBC36554.1"/>
    <property type="molecule type" value="Genomic_DNA"/>
</dbReference>
<evidence type="ECO:0000313" key="3">
    <source>
        <dbReference type="Proteomes" id="UP000753724"/>
    </source>
</evidence>